<dbReference type="GO" id="GO:0008320">
    <property type="term" value="F:protein transmembrane transporter activity"/>
    <property type="evidence" value="ECO:0007669"/>
    <property type="project" value="UniProtKB-UniRule"/>
</dbReference>
<evidence type="ECO:0000256" key="5">
    <source>
        <dbReference type="ARBA" id="ARBA00022989"/>
    </source>
</evidence>
<feature type="transmembrane region" description="Helical" evidence="8">
    <location>
        <begin position="27"/>
        <end position="52"/>
    </location>
</feature>
<evidence type="ECO:0000256" key="4">
    <source>
        <dbReference type="ARBA" id="ARBA00022927"/>
    </source>
</evidence>
<dbReference type="GO" id="GO:0065002">
    <property type="term" value="P:intracellular protein transmembrane transport"/>
    <property type="evidence" value="ECO:0007669"/>
    <property type="project" value="UniProtKB-UniRule"/>
</dbReference>
<keyword evidence="5 8" id="KW-1133">Transmembrane helix</keyword>
<keyword evidence="3 8" id="KW-0812">Transmembrane</keyword>
<dbReference type="HAMAP" id="MF_00422">
    <property type="entry name" value="SecE"/>
    <property type="match status" value="1"/>
</dbReference>
<evidence type="ECO:0000313" key="11">
    <source>
        <dbReference type="Proteomes" id="UP000179010"/>
    </source>
</evidence>
<evidence type="ECO:0000256" key="1">
    <source>
        <dbReference type="ARBA" id="ARBA00004370"/>
    </source>
</evidence>
<dbReference type="Proteomes" id="UP000179010">
    <property type="component" value="Unassembled WGS sequence"/>
</dbReference>
<dbReference type="GO" id="GO:0006605">
    <property type="term" value="P:protein targeting"/>
    <property type="evidence" value="ECO:0007669"/>
    <property type="project" value="UniProtKB-UniRule"/>
</dbReference>
<comment type="caution">
    <text evidence="10">The sequence shown here is derived from an EMBL/GenBank/DDBJ whole genome shotgun (WGS) entry which is preliminary data.</text>
</comment>
<keyword evidence="6 8" id="KW-0811">Translocation</keyword>
<organism evidence="10 11">
    <name type="scientific">candidate division Kazan bacterium RIFCSPLOWO2_01_FULL_48_13</name>
    <dbReference type="NCBI Taxonomy" id="1798539"/>
    <lineage>
        <taxon>Bacteria</taxon>
        <taxon>Bacteria division Kazan-3B-28</taxon>
    </lineage>
</organism>
<protein>
    <recommendedName>
        <fullName evidence="8">Protein translocase subunit SecE</fullName>
    </recommendedName>
</protein>
<reference evidence="10 11" key="1">
    <citation type="journal article" date="2016" name="Nat. Commun.">
        <title>Thousands of microbial genomes shed light on interconnected biogeochemical processes in an aquifer system.</title>
        <authorList>
            <person name="Anantharaman K."/>
            <person name="Brown C.T."/>
            <person name="Hug L.A."/>
            <person name="Sharon I."/>
            <person name="Castelle C.J."/>
            <person name="Probst A.J."/>
            <person name="Thomas B.C."/>
            <person name="Singh A."/>
            <person name="Wilkins M.J."/>
            <person name="Karaoz U."/>
            <person name="Brodie E.L."/>
            <person name="Williams K.H."/>
            <person name="Hubbard S.S."/>
            <person name="Banfield J.F."/>
        </authorList>
    </citation>
    <scope>NUCLEOTIDE SEQUENCE [LARGE SCALE GENOMIC DNA]</scope>
</reference>
<evidence type="ECO:0000256" key="9">
    <source>
        <dbReference type="SAM" id="MobiDB-lite"/>
    </source>
</evidence>
<dbReference type="InterPro" id="IPR005807">
    <property type="entry name" value="SecE_bac"/>
</dbReference>
<evidence type="ECO:0000256" key="3">
    <source>
        <dbReference type="ARBA" id="ARBA00022692"/>
    </source>
</evidence>
<keyword evidence="7 8" id="KW-0472">Membrane</keyword>
<comment type="function">
    <text evidence="8">Essential subunit of the Sec protein translocation channel SecYEG. Clamps together the 2 halves of SecY. May contact the channel plug during translocation.</text>
</comment>
<evidence type="ECO:0000256" key="6">
    <source>
        <dbReference type="ARBA" id="ARBA00023010"/>
    </source>
</evidence>
<dbReference type="InterPro" id="IPR001901">
    <property type="entry name" value="Translocase_SecE/Sec61-g"/>
</dbReference>
<feature type="region of interest" description="Disordered" evidence="9">
    <location>
        <begin position="66"/>
        <end position="91"/>
    </location>
</feature>
<gene>
    <name evidence="8" type="primary">secE</name>
    <name evidence="10" type="ORF">A2994_02585</name>
</gene>
<accession>A0A1F4PPX2</accession>
<dbReference type="GO" id="GO:0009306">
    <property type="term" value="P:protein secretion"/>
    <property type="evidence" value="ECO:0007669"/>
    <property type="project" value="UniProtKB-UniRule"/>
</dbReference>
<dbReference type="GO" id="GO:0005886">
    <property type="term" value="C:plasma membrane"/>
    <property type="evidence" value="ECO:0007669"/>
    <property type="project" value="UniProtKB-SubCell"/>
</dbReference>
<proteinExistence type="inferred from homology"/>
<evidence type="ECO:0000256" key="8">
    <source>
        <dbReference type="HAMAP-Rule" id="MF_00422"/>
    </source>
</evidence>
<dbReference type="STRING" id="1798539.A2994_02585"/>
<dbReference type="GO" id="GO:0043952">
    <property type="term" value="P:protein transport by the Sec complex"/>
    <property type="evidence" value="ECO:0007669"/>
    <property type="project" value="UniProtKB-UniRule"/>
</dbReference>
<evidence type="ECO:0000313" key="10">
    <source>
        <dbReference type="EMBL" id="OGB85630.1"/>
    </source>
</evidence>
<keyword evidence="4 8" id="KW-0653">Protein transport</keyword>
<keyword evidence="2 8" id="KW-0813">Transport</keyword>
<keyword evidence="8" id="KW-1003">Cell membrane</keyword>
<comment type="similarity">
    <text evidence="8">Belongs to the SecE/SEC61-gamma family.</text>
</comment>
<dbReference type="InterPro" id="IPR038379">
    <property type="entry name" value="SecE_sf"/>
</dbReference>
<sequence>MFKTIKQFIQEALRELGRVTWPSRITVIRMTIGVVIVSALFGLFAGLADLGITTALREMLILKGSQPAATGQNSPIQVNPGDVQVETTPAK</sequence>
<dbReference type="EMBL" id="METE01000001">
    <property type="protein sequence ID" value="OGB85630.1"/>
    <property type="molecule type" value="Genomic_DNA"/>
</dbReference>
<name>A0A1F4PPX2_UNCK3</name>
<dbReference type="NCBIfam" id="TIGR00964">
    <property type="entry name" value="secE_bact"/>
    <property type="match status" value="1"/>
</dbReference>
<dbReference type="AlphaFoldDB" id="A0A1F4PPX2"/>
<comment type="subcellular location">
    <subcellularLocation>
        <location evidence="8">Cell membrane</location>
        <topology evidence="8">Single-pass membrane protein</topology>
    </subcellularLocation>
    <subcellularLocation>
        <location evidence="1">Membrane</location>
    </subcellularLocation>
</comment>
<dbReference type="Pfam" id="PF00584">
    <property type="entry name" value="SecE"/>
    <property type="match status" value="1"/>
</dbReference>
<feature type="compositionally biased region" description="Polar residues" evidence="9">
    <location>
        <begin position="67"/>
        <end position="77"/>
    </location>
</feature>
<dbReference type="Gene3D" id="1.20.5.1030">
    <property type="entry name" value="Preprotein translocase secy subunit"/>
    <property type="match status" value="1"/>
</dbReference>
<evidence type="ECO:0000256" key="7">
    <source>
        <dbReference type="ARBA" id="ARBA00023136"/>
    </source>
</evidence>
<evidence type="ECO:0000256" key="2">
    <source>
        <dbReference type="ARBA" id="ARBA00022448"/>
    </source>
</evidence>
<comment type="subunit">
    <text evidence="8">Component of the Sec protein translocase complex. Heterotrimer consisting of SecY, SecE and SecG subunits. The heterotrimers can form oligomers, although 1 heterotrimer is thought to be able to translocate proteins. Interacts with the ribosome. Interacts with SecDF, and other proteins may be involved. Interacts with SecA.</text>
</comment>